<dbReference type="Gene3D" id="3.30.70.100">
    <property type="match status" value="1"/>
</dbReference>
<proteinExistence type="predicted"/>
<dbReference type="SUPFAM" id="SSF54909">
    <property type="entry name" value="Dimeric alpha+beta barrel"/>
    <property type="match status" value="1"/>
</dbReference>
<evidence type="ECO:0000313" key="2">
    <source>
        <dbReference type="Proteomes" id="UP000503088"/>
    </source>
</evidence>
<protein>
    <recommendedName>
        <fullName evidence="3">EthD domain-containing protein</fullName>
    </recommendedName>
</protein>
<reference evidence="1 2" key="1">
    <citation type="submission" date="2020-01" db="EMBL/GenBank/DDBJ databases">
        <authorList>
            <person name="Gulvik C.A."/>
            <person name="Batra D.G."/>
        </authorList>
    </citation>
    <scope>NUCLEOTIDE SEQUENCE [LARGE SCALE GENOMIC DNA]</scope>
    <source>
        <strain evidence="1 2">W9323</strain>
    </source>
</reference>
<dbReference type="Proteomes" id="UP000503088">
    <property type="component" value="Chromosome"/>
</dbReference>
<dbReference type="KEGG" id="kpul:GXN76_05850"/>
<keyword evidence="2" id="KW-1185">Reference proteome</keyword>
<dbReference type="AlphaFoldDB" id="A0A7D3Y124"/>
<evidence type="ECO:0000313" key="1">
    <source>
        <dbReference type="EMBL" id="QKG84043.1"/>
    </source>
</evidence>
<gene>
    <name evidence="1" type="ORF">GXN76_05850</name>
</gene>
<name>A0A7D3Y124_9BACL</name>
<dbReference type="EMBL" id="CP048104">
    <property type="protein sequence ID" value="QKG84043.1"/>
    <property type="molecule type" value="Genomic_DNA"/>
</dbReference>
<dbReference type="RefSeq" id="WP_173221354.1">
    <property type="nucleotide sequence ID" value="NZ_CP048104.1"/>
</dbReference>
<dbReference type="InterPro" id="IPR011008">
    <property type="entry name" value="Dimeric_a/b-barrel"/>
</dbReference>
<evidence type="ECO:0008006" key="3">
    <source>
        <dbReference type="Google" id="ProtNLM"/>
    </source>
</evidence>
<organism evidence="1 2">
    <name type="scientific">Kroppenstedtia pulmonis</name>
    <dbReference type="NCBI Taxonomy" id="1380685"/>
    <lineage>
        <taxon>Bacteria</taxon>
        <taxon>Bacillati</taxon>
        <taxon>Bacillota</taxon>
        <taxon>Bacilli</taxon>
        <taxon>Bacillales</taxon>
        <taxon>Thermoactinomycetaceae</taxon>
        <taxon>Kroppenstedtia</taxon>
    </lineage>
</organism>
<sequence length="118" mass="13668">MFKTVGIYKSMNNPRDFEKFYISEFMPRMLRLPGVIEMKISKLTPTQLPNQDSDLQEINLIVETYYESADTLKQLMTTEEGQKIASLLVSQGQEKVGAFVAQEYKVQNVRQLKENHDC</sequence>
<accession>A0A7D3Y124</accession>